<dbReference type="PROSITE" id="PS50850">
    <property type="entry name" value="MFS"/>
    <property type="match status" value="1"/>
</dbReference>
<evidence type="ECO:0000256" key="1">
    <source>
        <dbReference type="ARBA" id="ARBA00004141"/>
    </source>
</evidence>
<feature type="transmembrane region" description="Helical" evidence="8">
    <location>
        <begin position="328"/>
        <end position="349"/>
    </location>
</feature>
<dbReference type="OrthoDB" id="4454541at2759"/>
<keyword evidence="5 8" id="KW-0472">Membrane</keyword>
<feature type="domain" description="Major facilitator superfamily (MFS) profile" evidence="9">
    <location>
        <begin position="64"/>
        <end position="480"/>
    </location>
</feature>
<feature type="transmembrane region" description="Helical" evidence="8">
    <location>
        <begin position="64"/>
        <end position="87"/>
    </location>
</feature>
<evidence type="ECO:0000259" key="9">
    <source>
        <dbReference type="PROSITE" id="PS50850"/>
    </source>
</evidence>
<feature type="transmembrane region" description="Helical" evidence="8">
    <location>
        <begin position="159"/>
        <end position="178"/>
    </location>
</feature>
<keyword evidence="4 8" id="KW-1133">Transmembrane helix</keyword>
<dbReference type="PANTHER" id="PTHR43791">
    <property type="entry name" value="PERMEASE-RELATED"/>
    <property type="match status" value="1"/>
</dbReference>
<dbReference type="Proteomes" id="UP000813444">
    <property type="component" value="Unassembled WGS sequence"/>
</dbReference>
<protein>
    <submittedName>
        <fullName evidence="10">Major facilitator superfamily domain-containing protein</fullName>
    </submittedName>
</protein>
<evidence type="ECO:0000313" key="11">
    <source>
        <dbReference type="Proteomes" id="UP000813444"/>
    </source>
</evidence>
<evidence type="ECO:0000256" key="5">
    <source>
        <dbReference type="ARBA" id="ARBA00023136"/>
    </source>
</evidence>
<evidence type="ECO:0000313" key="10">
    <source>
        <dbReference type="EMBL" id="KAH7318068.1"/>
    </source>
</evidence>
<comment type="caution">
    <text evidence="10">The sequence shown here is derived from an EMBL/GenBank/DDBJ whole genome shotgun (WGS) entry which is preliminary data.</text>
</comment>
<evidence type="ECO:0000256" key="3">
    <source>
        <dbReference type="ARBA" id="ARBA00022692"/>
    </source>
</evidence>
<evidence type="ECO:0000256" key="4">
    <source>
        <dbReference type="ARBA" id="ARBA00022989"/>
    </source>
</evidence>
<dbReference type="Gene3D" id="1.20.1250.20">
    <property type="entry name" value="MFS general substrate transporter like domains"/>
    <property type="match status" value="2"/>
</dbReference>
<dbReference type="AlphaFoldDB" id="A0A8K0WQ75"/>
<evidence type="ECO:0000256" key="7">
    <source>
        <dbReference type="SAM" id="MobiDB-lite"/>
    </source>
</evidence>
<dbReference type="GO" id="GO:0016020">
    <property type="term" value="C:membrane"/>
    <property type="evidence" value="ECO:0007669"/>
    <property type="project" value="UniProtKB-SubCell"/>
</dbReference>
<dbReference type="FunFam" id="1.20.1250.20:FF:000064">
    <property type="entry name" value="MFS allantoate transporter"/>
    <property type="match status" value="1"/>
</dbReference>
<feature type="transmembrane region" description="Helical" evidence="8">
    <location>
        <begin position="130"/>
        <end position="153"/>
    </location>
</feature>
<dbReference type="SUPFAM" id="SSF103473">
    <property type="entry name" value="MFS general substrate transporter"/>
    <property type="match status" value="1"/>
</dbReference>
<name>A0A8K0WQ75_9HYPO</name>
<keyword evidence="2" id="KW-0813">Transport</keyword>
<accession>A0A8K0WQ75</accession>
<feature type="transmembrane region" description="Helical" evidence="8">
    <location>
        <begin position="223"/>
        <end position="243"/>
    </location>
</feature>
<sequence length="530" mass="58812">MDSSAPPKSDDNAQSTVHHEVVDTESTIKPPVGGDVAAQLIAGQQIVVTEEDNKRICRKTDKHILTILVWVYFLQILDKSVLGYGAIFGLRDDCNLVGSQYSAVGSMSAIAQLVWLPFSSWLIVKVPHRILMPILIFGWGTAQTCMAACNGFASLMATRFFLGLFEAACLPLFSVITSQWYRRAEQPMRVACWYSTNGFANMFAAALSFGLEQINGTLPSWRILFLFVGLITVITAPVVWWFMDNDIATARFLTEEERLMGIERLRANQTGTGSRKFKWSQALEALLEIKTWLFIAMGLTLNVSAMVTNIFGPLIIGGFGFAPGPTALLNIPFGAVQVLIILPASYLAYRFRIKSVFLAVIMLPVLAGTIMLYLLPRDNIAPLFAAYYMLAFLFGGNPLIVSWMIPNIGGATKKSVILSLFNIGVSAGNIIGPLLFSTDDAPEYRPGLEKTMGITCALLASIGLQVINIYYLNKMQERKRVRNGKPAKIHDLSMEHRYENRVMEEDGEQLGQNAFMDLTDSKNDEFVYLY</sequence>
<evidence type="ECO:0000256" key="6">
    <source>
        <dbReference type="ARBA" id="ARBA00037968"/>
    </source>
</evidence>
<keyword evidence="3 8" id="KW-0812">Transmembrane</keyword>
<evidence type="ECO:0000256" key="8">
    <source>
        <dbReference type="SAM" id="Phobius"/>
    </source>
</evidence>
<feature type="region of interest" description="Disordered" evidence="7">
    <location>
        <begin position="1"/>
        <end position="30"/>
    </location>
</feature>
<feature type="transmembrane region" description="Helical" evidence="8">
    <location>
        <begin position="190"/>
        <end position="211"/>
    </location>
</feature>
<dbReference type="PANTHER" id="PTHR43791:SF16">
    <property type="entry name" value="TRANSPORTER, PUTATIVE (AFU_ORTHOLOGUE AFUA_3G01840)-RELATED"/>
    <property type="match status" value="1"/>
</dbReference>
<comment type="subcellular location">
    <subcellularLocation>
        <location evidence="1">Membrane</location>
        <topology evidence="1">Multi-pass membrane protein</topology>
    </subcellularLocation>
</comment>
<comment type="similarity">
    <text evidence="6">Belongs to the major facilitator superfamily. Allantoate permease family.</text>
</comment>
<dbReference type="InterPro" id="IPR011701">
    <property type="entry name" value="MFS"/>
</dbReference>
<gene>
    <name evidence="10" type="ORF">B0I35DRAFT_431246</name>
</gene>
<reference evidence="10" key="1">
    <citation type="journal article" date="2021" name="Nat. Commun.">
        <title>Genetic determinants of endophytism in the Arabidopsis root mycobiome.</title>
        <authorList>
            <person name="Mesny F."/>
            <person name="Miyauchi S."/>
            <person name="Thiergart T."/>
            <person name="Pickel B."/>
            <person name="Atanasova L."/>
            <person name="Karlsson M."/>
            <person name="Huettel B."/>
            <person name="Barry K.W."/>
            <person name="Haridas S."/>
            <person name="Chen C."/>
            <person name="Bauer D."/>
            <person name="Andreopoulos W."/>
            <person name="Pangilinan J."/>
            <person name="LaButti K."/>
            <person name="Riley R."/>
            <person name="Lipzen A."/>
            <person name="Clum A."/>
            <person name="Drula E."/>
            <person name="Henrissat B."/>
            <person name="Kohler A."/>
            <person name="Grigoriev I.V."/>
            <person name="Martin F.M."/>
            <person name="Hacquard S."/>
        </authorList>
    </citation>
    <scope>NUCLEOTIDE SEQUENCE</scope>
    <source>
        <strain evidence="10">MPI-CAGE-CH-0235</strain>
    </source>
</reference>
<organism evidence="10 11">
    <name type="scientific">Stachybotrys elegans</name>
    <dbReference type="NCBI Taxonomy" id="80388"/>
    <lineage>
        <taxon>Eukaryota</taxon>
        <taxon>Fungi</taxon>
        <taxon>Dikarya</taxon>
        <taxon>Ascomycota</taxon>
        <taxon>Pezizomycotina</taxon>
        <taxon>Sordariomycetes</taxon>
        <taxon>Hypocreomycetidae</taxon>
        <taxon>Hypocreales</taxon>
        <taxon>Stachybotryaceae</taxon>
        <taxon>Stachybotrys</taxon>
    </lineage>
</organism>
<proteinExistence type="inferred from homology"/>
<dbReference type="Pfam" id="PF07690">
    <property type="entry name" value="MFS_1"/>
    <property type="match status" value="1"/>
</dbReference>
<dbReference type="InterPro" id="IPR020846">
    <property type="entry name" value="MFS_dom"/>
</dbReference>
<keyword evidence="11" id="KW-1185">Reference proteome</keyword>
<feature type="transmembrane region" description="Helical" evidence="8">
    <location>
        <begin position="417"/>
        <end position="436"/>
    </location>
</feature>
<feature type="transmembrane region" description="Helical" evidence="8">
    <location>
        <begin position="451"/>
        <end position="472"/>
    </location>
</feature>
<feature type="transmembrane region" description="Helical" evidence="8">
    <location>
        <begin position="356"/>
        <end position="375"/>
    </location>
</feature>
<feature type="transmembrane region" description="Helical" evidence="8">
    <location>
        <begin position="99"/>
        <end position="118"/>
    </location>
</feature>
<feature type="transmembrane region" description="Helical" evidence="8">
    <location>
        <begin position="292"/>
        <end position="316"/>
    </location>
</feature>
<dbReference type="InterPro" id="IPR036259">
    <property type="entry name" value="MFS_trans_sf"/>
</dbReference>
<feature type="transmembrane region" description="Helical" evidence="8">
    <location>
        <begin position="387"/>
        <end position="405"/>
    </location>
</feature>
<dbReference type="GO" id="GO:0022857">
    <property type="term" value="F:transmembrane transporter activity"/>
    <property type="evidence" value="ECO:0007669"/>
    <property type="project" value="InterPro"/>
</dbReference>
<dbReference type="EMBL" id="JAGPNK010000007">
    <property type="protein sequence ID" value="KAH7318068.1"/>
    <property type="molecule type" value="Genomic_DNA"/>
</dbReference>
<evidence type="ECO:0000256" key="2">
    <source>
        <dbReference type="ARBA" id="ARBA00022448"/>
    </source>
</evidence>